<dbReference type="EMBL" id="JAMPKK010000035">
    <property type="protein sequence ID" value="MEP0865960.1"/>
    <property type="molecule type" value="Genomic_DNA"/>
</dbReference>
<dbReference type="RefSeq" id="WP_190417973.1">
    <property type="nucleotide sequence ID" value="NZ_JAMPKK010000035.1"/>
</dbReference>
<accession>A0ABV0JR62</accession>
<organism evidence="3 4">
    <name type="scientific">Funiculus sociatus GB2-A5</name>
    <dbReference type="NCBI Taxonomy" id="2933946"/>
    <lineage>
        <taxon>Bacteria</taxon>
        <taxon>Bacillati</taxon>
        <taxon>Cyanobacteriota</taxon>
        <taxon>Cyanophyceae</taxon>
        <taxon>Coleofasciculales</taxon>
        <taxon>Coleofasciculaceae</taxon>
        <taxon>Funiculus</taxon>
    </lineage>
</organism>
<comment type="caution">
    <text evidence="3">The sequence shown here is derived from an EMBL/GenBank/DDBJ whole genome shotgun (WGS) entry which is preliminary data.</text>
</comment>
<feature type="coiled-coil region" evidence="1">
    <location>
        <begin position="59"/>
        <end position="96"/>
    </location>
</feature>
<name>A0ABV0JR62_9CYAN</name>
<evidence type="ECO:0000256" key="2">
    <source>
        <dbReference type="SAM" id="Phobius"/>
    </source>
</evidence>
<evidence type="ECO:0000313" key="3">
    <source>
        <dbReference type="EMBL" id="MEP0865960.1"/>
    </source>
</evidence>
<keyword evidence="1" id="KW-0175">Coiled coil</keyword>
<reference evidence="3 4" key="1">
    <citation type="submission" date="2022-04" db="EMBL/GenBank/DDBJ databases">
        <title>Positive selection, recombination, and allopatry shape intraspecific diversity of widespread and dominant cyanobacteria.</title>
        <authorList>
            <person name="Wei J."/>
            <person name="Shu W."/>
            <person name="Hu C."/>
        </authorList>
    </citation>
    <scope>NUCLEOTIDE SEQUENCE [LARGE SCALE GENOMIC DNA]</scope>
    <source>
        <strain evidence="3 4">GB2-A5</strain>
    </source>
</reference>
<keyword evidence="2" id="KW-0812">Transmembrane</keyword>
<proteinExistence type="predicted"/>
<sequence>MTANPDFLPSQDGDNAAEYPTAFGITFTPTVSGALLGVLGLLGAAYLGVNMVLPAWDQYQTLQNDVKNKQEQIKQQEQLQQQLAQAKVNLNQAKQQKTAVMSMFGNEKNLDTIMLDINRFVRARSAKLTKFEPAQNDAGTPNSSNVITDSSLGAEVNGKLKHKVYNVVFEGDYGQTQSVMRSLERLQQLLLVKDYKARMLESETQQKVVVNRQGKIIPSGKPNNRTLIENSFKLEVLLPLTAEEAKQAAAAAAPPPAQ</sequence>
<protein>
    <recommendedName>
        <fullName evidence="5">Type IV pilus assembly protein PilO</fullName>
    </recommendedName>
</protein>
<evidence type="ECO:0008006" key="5">
    <source>
        <dbReference type="Google" id="ProtNLM"/>
    </source>
</evidence>
<feature type="transmembrane region" description="Helical" evidence="2">
    <location>
        <begin position="33"/>
        <end position="53"/>
    </location>
</feature>
<dbReference type="Proteomes" id="UP001442494">
    <property type="component" value="Unassembled WGS sequence"/>
</dbReference>
<evidence type="ECO:0000313" key="4">
    <source>
        <dbReference type="Proteomes" id="UP001442494"/>
    </source>
</evidence>
<evidence type="ECO:0000256" key="1">
    <source>
        <dbReference type="SAM" id="Coils"/>
    </source>
</evidence>
<keyword evidence="2" id="KW-0472">Membrane</keyword>
<gene>
    <name evidence="3" type="ORF">NDI37_15945</name>
</gene>
<keyword evidence="4" id="KW-1185">Reference proteome</keyword>
<keyword evidence="2" id="KW-1133">Transmembrane helix</keyword>